<dbReference type="PANTHER" id="PTHR38600">
    <property type="entry name" value="TRANSCRIPTIONAL REGULATORY PROTEIN"/>
    <property type="match status" value="1"/>
</dbReference>
<dbReference type="InterPro" id="IPR001845">
    <property type="entry name" value="HTH_ArsR_DNA-bd_dom"/>
</dbReference>
<accession>A0A069E0W1</accession>
<dbReference type="OrthoDB" id="9815653at2"/>
<proteinExistence type="predicted"/>
<reference evidence="2 3" key="1">
    <citation type="journal article" date="2014" name="Antonie Van Leeuwenhoek">
        <title>Hyphomonas beringensis sp. nov. and Hyphomonas chukchiensis sp. nov., isolated from surface seawater of the Bering Sea and Chukchi Sea.</title>
        <authorList>
            <person name="Li C."/>
            <person name="Lai Q."/>
            <person name="Li G."/>
            <person name="Dong C."/>
            <person name="Wang J."/>
            <person name="Liao Y."/>
            <person name="Shao Z."/>
        </authorList>
    </citation>
    <scope>NUCLEOTIDE SEQUENCE [LARGE SCALE GENOMIC DNA]</scope>
    <source>
        <strain evidence="2 3">MHS-3</strain>
    </source>
</reference>
<dbReference type="Proteomes" id="UP000027446">
    <property type="component" value="Unassembled WGS sequence"/>
</dbReference>
<gene>
    <name evidence="2" type="ORF">HAD_15142</name>
</gene>
<comment type="caution">
    <text evidence="2">The sequence shown here is derived from an EMBL/GenBank/DDBJ whole genome shotgun (WGS) entry which is preliminary data.</text>
</comment>
<dbReference type="GO" id="GO:0003700">
    <property type="term" value="F:DNA-binding transcription factor activity"/>
    <property type="evidence" value="ECO:0007669"/>
    <property type="project" value="InterPro"/>
</dbReference>
<dbReference type="InterPro" id="IPR011991">
    <property type="entry name" value="ArsR-like_HTH"/>
</dbReference>
<sequence>MSSDTNDDLIFKALAAPVRRQILDALRDNPQTTGELCARFPDLNRCTVMQHLRVLGEADLVLVRRVGRVRWNYLNAIPVKRIHDRWIGPYAARAVDMLDELKTRLEADEAPASQPAPSTG</sequence>
<dbReference type="PANTHER" id="PTHR38600:SF1">
    <property type="entry name" value="TRANSCRIPTIONAL REGULATORY PROTEIN"/>
    <property type="match status" value="1"/>
</dbReference>
<dbReference type="Pfam" id="PF12840">
    <property type="entry name" value="HTH_20"/>
    <property type="match status" value="1"/>
</dbReference>
<dbReference type="PRINTS" id="PR00778">
    <property type="entry name" value="HTHARSR"/>
</dbReference>
<name>A0A069E0W1_9PROT</name>
<evidence type="ECO:0000313" key="2">
    <source>
        <dbReference type="EMBL" id="KCZ83034.1"/>
    </source>
</evidence>
<dbReference type="SUPFAM" id="SSF46785">
    <property type="entry name" value="Winged helix' DNA-binding domain"/>
    <property type="match status" value="1"/>
</dbReference>
<dbReference type="InterPro" id="IPR036390">
    <property type="entry name" value="WH_DNA-bd_sf"/>
</dbReference>
<dbReference type="CDD" id="cd00090">
    <property type="entry name" value="HTH_ARSR"/>
    <property type="match status" value="1"/>
</dbReference>
<dbReference type="InterPro" id="IPR036388">
    <property type="entry name" value="WH-like_DNA-bd_sf"/>
</dbReference>
<evidence type="ECO:0000259" key="1">
    <source>
        <dbReference type="SMART" id="SM00418"/>
    </source>
</evidence>
<dbReference type="STRING" id="1280949.HAD_15142"/>
<evidence type="ECO:0000313" key="3">
    <source>
        <dbReference type="Proteomes" id="UP000027446"/>
    </source>
</evidence>
<dbReference type="AlphaFoldDB" id="A0A069E0W1"/>
<feature type="domain" description="HTH arsR-type" evidence="1">
    <location>
        <begin position="9"/>
        <end position="103"/>
    </location>
</feature>
<keyword evidence="3" id="KW-1185">Reference proteome</keyword>
<protein>
    <submittedName>
        <fullName evidence="2">ArsR family transcriptional regulator</fullName>
    </submittedName>
</protein>
<dbReference type="EMBL" id="ARYH01000003">
    <property type="protein sequence ID" value="KCZ83034.1"/>
    <property type="molecule type" value="Genomic_DNA"/>
</dbReference>
<organism evidence="2 3">
    <name type="scientific">Hyphomonas adhaerens MHS-3</name>
    <dbReference type="NCBI Taxonomy" id="1280949"/>
    <lineage>
        <taxon>Bacteria</taxon>
        <taxon>Pseudomonadati</taxon>
        <taxon>Pseudomonadota</taxon>
        <taxon>Alphaproteobacteria</taxon>
        <taxon>Hyphomonadales</taxon>
        <taxon>Hyphomonadaceae</taxon>
        <taxon>Hyphomonas</taxon>
    </lineage>
</organism>
<dbReference type="PATRIC" id="fig|1280949.3.peg.3070"/>
<dbReference type="Gene3D" id="1.10.10.10">
    <property type="entry name" value="Winged helix-like DNA-binding domain superfamily/Winged helix DNA-binding domain"/>
    <property type="match status" value="1"/>
</dbReference>
<dbReference type="eggNOG" id="COG0640">
    <property type="taxonomic scope" value="Bacteria"/>
</dbReference>
<dbReference type="RefSeq" id="WP_051596362.1">
    <property type="nucleotide sequence ID" value="NZ_ARYH01000003.1"/>
</dbReference>
<dbReference type="SMART" id="SM00418">
    <property type="entry name" value="HTH_ARSR"/>
    <property type="match status" value="1"/>
</dbReference>